<dbReference type="EMBL" id="NOXV01000250">
    <property type="protein sequence ID" value="OYQ37757.1"/>
    <property type="molecule type" value="Genomic_DNA"/>
</dbReference>
<proteinExistence type="predicted"/>
<evidence type="ECO:0000313" key="1">
    <source>
        <dbReference type="EMBL" id="OYQ37757.1"/>
    </source>
</evidence>
<sequence>MFATQISCGHKAEIKEKYCGVEMSGFEVLDYKKMGDDGYDYTEDDKLLLSELKTGINNLFDNKEAIEVYFAMKDKGRIALYIVAPDDKAMVEKISCYVLASGFKNLPPSRNLLFYTNEHNSLVAAVKTKPVNT</sequence>
<organism evidence="1 2">
    <name type="scientific">Flavobacterium cyanobacteriorum</name>
    <dbReference type="NCBI Taxonomy" id="2022802"/>
    <lineage>
        <taxon>Bacteria</taxon>
        <taxon>Pseudomonadati</taxon>
        <taxon>Bacteroidota</taxon>
        <taxon>Flavobacteriia</taxon>
        <taxon>Flavobacteriales</taxon>
        <taxon>Flavobacteriaceae</taxon>
        <taxon>Flavobacterium</taxon>
    </lineage>
</organism>
<name>A0A255Z874_9FLAO</name>
<dbReference type="AlphaFoldDB" id="A0A255Z874"/>
<accession>A0A255Z874</accession>
<protein>
    <submittedName>
        <fullName evidence="1">Uncharacterized protein</fullName>
    </submittedName>
</protein>
<reference evidence="1 2" key="1">
    <citation type="submission" date="2017-07" db="EMBL/GenBank/DDBJ databases">
        <title>Flavobacterium cyanobacteriorum sp. nov., isolated from cyanobacterial aggregates in a eutrophic lake.</title>
        <authorList>
            <person name="Cai H."/>
        </authorList>
    </citation>
    <scope>NUCLEOTIDE SEQUENCE [LARGE SCALE GENOMIC DNA]</scope>
    <source>
        <strain evidence="1 2">TH021</strain>
    </source>
</reference>
<comment type="caution">
    <text evidence="1">The sequence shown here is derived from an EMBL/GenBank/DDBJ whole genome shotgun (WGS) entry which is preliminary data.</text>
</comment>
<keyword evidence="2" id="KW-1185">Reference proteome</keyword>
<dbReference type="Proteomes" id="UP000216605">
    <property type="component" value="Unassembled WGS sequence"/>
</dbReference>
<gene>
    <name evidence="1" type="ORF">CHU92_07620</name>
</gene>
<evidence type="ECO:0000313" key="2">
    <source>
        <dbReference type="Proteomes" id="UP000216605"/>
    </source>
</evidence>